<organism evidence="1 2">
    <name type="scientific">Panicum virgatum</name>
    <name type="common">Blackwell switchgrass</name>
    <dbReference type="NCBI Taxonomy" id="38727"/>
    <lineage>
        <taxon>Eukaryota</taxon>
        <taxon>Viridiplantae</taxon>
        <taxon>Streptophyta</taxon>
        <taxon>Embryophyta</taxon>
        <taxon>Tracheophyta</taxon>
        <taxon>Spermatophyta</taxon>
        <taxon>Magnoliopsida</taxon>
        <taxon>Liliopsida</taxon>
        <taxon>Poales</taxon>
        <taxon>Poaceae</taxon>
        <taxon>PACMAD clade</taxon>
        <taxon>Panicoideae</taxon>
        <taxon>Panicodae</taxon>
        <taxon>Paniceae</taxon>
        <taxon>Panicinae</taxon>
        <taxon>Panicum</taxon>
        <taxon>Panicum sect. Hiantes</taxon>
    </lineage>
</organism>
<name>A0A8T0X4I3_PANVG</name>
<keyword evidence="2" id="KW-1185">Reference proteome</keyword>
<protein>
    <submittedName>
        <fullName evidence="1">Uncharacterized protein</fullName>
    </submittedName>
</protein>
<reference evidence="1" key="1">
    <citation type="submission" date="2020-05" db="EMBL/GenBank/DDBJ databases">
        <title>WGS assembly of Panicum virgatum.</title>
        <authorList>
            <person name="Lovell J.T."/>
            <person name="Jenkins J."/>
            <person name="Shu S."/>
            <person name="Juenger T.E."/>
            <person name="Schmutz J."/>
        </authorList>
    </citation>
    <scope>NUCLEOTIDE SEQUENCE</scope>
    <source>
        <strain evidence="1">AP13</strain>
    </source>
</reference>
<evidence type="ECO:0000313" key="2">
    <source>
        <dbReference type="Proteomes" id="UP000823388"/>
    </source>
</evidence>
<accession>A0A8T0X4I3</accession>
<proteinExistence type="predicted"/>
<dbReference type="AlphaFoldDB" id="A0A8T0X4I3"/>
<gene>
    <name evidence="1" type="ORF">PVAP13_1NG336919</name>
</gene>
<dbReference type="EMBL" id="CM029038">
    <property type="protein sequence ID" value="KAG2652224.1"/>
    <property type="molecule type" value="Genomic_DNA"/>
</dbReference>
<evidence type="ECO:0000313" key="1">
    <source>
        <dbReference type="EMBL" id="KAG2652224.1"/>
    </source>
</evidence>
<sequence length="152" mass="16726">MCCDSGWPSSCPDGWGGNDCMARFEMSLPPRGKHASPSSALPKWTASLHGVGAVLAELDAWPDLQQAMRTTLAAHATAVTALVLRAGRELSWDIRWITRHRDVLESEARRHLAMPILPVSELIGRRQRRATARDAFADACRARVNLSKICVL</sequence>
<dbReference type="Proteomes" id="UP000823388">
    <property type="component" value="Chromosome 1N"/>
</dbReference>
<comment type="caution">
    <text evidence="1">The sequence shown here is derived from an EMBL/GenBank/DDBJ whole genome shotgun (WGS) entry which is preliminary data.</text>
</comment>